<dbReference type="CDD" id="cd02523">
    <property type="entry name" value="PC_cytidylyltransferase"/>
    <property type="match status" value="1"/>
</dbReference>
<keyword evidence="1 4" id="KW-0808">Transferase</keyword>
<dbReference type="InterPro" id="IPR050065">
    <property type="entry name" value="GlmU-like"/>
</dbReference>
<dbReference type="PANTHER" id="PTHR43584:SF5">
    <property type="entry name" value="PROTEIN LICC"/>
    <property type="match status" value="1"/>
</dbReference>
<dbReference type="SUPFAM" id="SSF53448">
    <property type="entry name" value="Nucleotide-diphospho-sugar transferases"/>
    <property type="match status" value="1"/>
</dbReference>
<organism evidence="4 7">
    <name type="scientific">endosymbiont of Ridgeia piscesae</name>
    <dbReference type="NCBI Taxonomy" id="54398"/>
    <lineage>
        <taxon>Bacteria</taxon>
        <taxon>Pseudomonadati</taxon>
        <taxon>Pseudomonadota</taxon>
        <taxon>Gammaproteobacteria</taxon>
        <taxon>sulfur-oxidizing symbionts</taxon>
    </lineage>
</organism>
<gene>
    <name evidence="4" type="ORF">Ga0074115_11255</name>
    <name evidence="5" type="ORF">Ga0076813_11162</name>
</gene>
<accession>A0A0T5YWP1</accession>
<dbReference type="EMBL" id="LDXT01000085">
    <property type="protein sequence ID" value="KRT55000.1"/>
    <property type="molecule type" value="Genomic_DNA"/>
</dbReference>
<evidence type="ECO:0000313" key="5">
    <source>
        <dbReference type="EMBL" id="KRT57182.1"/>
    </source>
</evidence>
<evidence type="ECO:0000256" key="1">
    <source>
        <dbReference type="ARBA" id="ARBA00022679"/>
    </source>
</evidence>
<reference evidence="6 7" key="1">
    <citation type="submission" date="2015-11" db="EMBL/GenBank/DDBJ databases">
        <title>The genome of Candidatus Endoriftia persephone in Ridgeia piscesae and population structure of the North Eastern Pacific vestimentiferan symbionts.</title>
        <authorList>
            <person name="Perez M."/>
            <person name="Juniper K.S."/>
        </authorList>
    </citation>
    <scope>NUCLEOTIDE SEQUENCE [LARGE SCALE GENOMIC DNA]</scope>
    <source>
        <strain evidence="5">Ind10</strain>
        <strain evidence="4">Ind11</strain>
    </source>
</reference>
<dbReference type="OrthoDB" id="9788272at2"/>
<name>A0A0T5YWP1_9GAMM</name>
<evidence type="ECO:0000313" key="4">
    <source>
        <dbReference type="EMBL" id="KRT55000.1"/>
    </source>
</evidence>
<dbReference type="Proteomes" id="UP000051634">
    <property type="component" value="Unassembled WGS sequence"/>
</dbReference>
<dbReference type="STRING" id="54398.Ga0074115_11255"/>
<dbReference type="Proteomes" id="UP000051276">
    <property type="component" value="Unassembled WGS sequence"/>
</dbReference>
<dbReference type="RefSeq" id="WP_057956113.1">
    <property type="nucleotide sequence ID" value="NZ_KQ556908.1"/>
</dbReference>
<evidence type="ECO:0000259" key="3">
    <source>
        <dbReference type="Pfam" id="PF00483"/>
    </source>
</evidence>
<comment type="caution">
    <text evidence="4">The sequence shown here is derived from an EMBL/GenBank/DDBJ whole genome shotgun (WGS) entry which is preliminary data.</text>
</comment>
<dbReference type="Pfam" id="PF00483">
    <property type="entry name" value="NTP_transferase"/>
    <property type="match status" value="1"/>
</dbReference>
<dbReference type="InterPro" id="IPR029044">
    <property type="entry name" value="Nucleotide-diphossugar_trans"/>
</dbReference>
<evidence type="ECO:0000313" key="6">
    <source>
        <dbReference type="Proteomes" id="UP000051276"/>
    </source>
</evidence>
<protein>
    <submittedName>
        <fullName evidence="4 5">MobA-like NTP transferase domain</fullName>
    </submittedName>
</protein>
<dbReference type="Gene3D" id="3.90.550.10">
    <property type="entry name" value="Spore Coat Polysaccharide Biosynthesis Protein SpsA, Chain A"/>
    <property type="match status" value="1"/>
</dbReference>
<evidence type="ECO:0000256" key="2">
    <source>
        <dbReference type="ARBA" id="ARBA00022695"/>
    </source>
</evidence>
<keyword evidence="7" id="KW-1185">Reference proteome</keyword>
<dbReference type="GO" id="GO:0016779">
    <property type="term" value="F:nucleotidyltransferase activity"/>
    <property type="evidence" value="ECO:0007669"/>
    <property type="project" value="UniProtKB-KW"/>
</dbReference>
<evidence type="ECO:0000313" key="7">
    <source>
        <dbReference type="Proteomes" id="UP000051634"/>
    </source>
</evidence>
<keyword evidence="2" id="KW-0548">Nucleotidyltransferase</keyword>
<dbReference type="AlphaFoldDB" id="A0A0T5YWP1"/>
<feature type="domain" description="Nucleotidyl transferase" evidence="3">
    <location>
        <begin position="10"/>
        <end position="120"/>
    </location>
</feature>
<dbReference type="EMBL" id="LMXI01000578">
    <property type="protein sequence ID" value="KRT57182.1"/>
    <property type="molecule type" value="Genomic_DNA"/>
</dbReference>
<proteinExistence type="predicted"/>
<sequence>MTDFNRSTTALLLAAGTGTRLRPLTQNAPKCLTEVGGRPILDRLIHNLRAKGIERLVVVLGHQGDQIREFLRHNAGGIRVDYVFNAEYRTTNNLYSLWLARQQVQEPFLLLESDLVFEAEMLDGMLYPDRIAISHLRPWMNGTTVVLGSESRVTAFRPDCGECDTPRYKTVNIYSLSMQTWQMMEERLSGYVSDGRLGVYYETVFADMVADDSLAFEAVFFNADRWYEIDTLVDLDEAEKLFGTPSPATGRSLVSLESMAIHA</sequence>
<dbReference type="InterPro" id="IPR005835">
    <property type="entry name" value="NTP_transferase_dom"/>
</dbReference>
<dbReference type="PANTHER" id="PTHR43584">
    <property type="entry name" value="NUCLEOTIDYL TRANSFERASE"/>
    <property type="match status" value="1"/>
</dbReference>